<dbReference type="Pfam" id="PF04020">
    <property type="entry name" value="Phage_holin_4_2"/>
    <property type="match status" value="1"/>
</dbReference>
<evidence type="ECO:0000256" key="1">
    <source>
        <dbReference type="SAM" id="Phobius"/>
    </source>
</evidence>
<sequence>MKRFIVGTVINCLGLWLVTFVIPAIKIAPWGGETTWNLVASFVFVGMIFGLVTAIVAPVIKVLAFPLYILTFGLISVLINGAMLLLVAWLSSAIKAGVFSIDGASLSGVESAAFGWAILGALIMSIFTFFARAAFKAMKLL</sequence>
<feature type="transmembrane region" description="Helical" evidence="1">
    <location>
        <begin position="12"/>
        <end position="32"/>
    </location>
</feature>
<reference evidence="2" key="1">
    <citation type="submission" date="2020-05" db="EMBL/GenBank/DDBJ databases">
        <authorList>
            <person name="Chiriac C."/>
            <person name="Salcher M."/>
            <person name="Ghai R."/>
            <person name="Kavagutti S V."/>
        </authorList>
    </citation>
    <scope>NUCLEOTIDE SEQUENCE</scope>
</reference>
<keyword evidence="1" id="KW-0472">Membrane</keyword>
<accession>A0A6J6BJL0</accession>
<feature type="transmembrane region" description="Helical" evidence="1">
    <location>
        <begin position="38"/>
        <end position="60"/>
    </location>
</feature>
<dbReference type="PANTHER" id="PTHR37309:SF1">
    <property type="entry name" value="SLR0284 PROTEIN"/>
    <property type="match status" value="1"/>
</dbReference>
<organism evidence="2">
    <name type="scientific">freshwater metagenome</name>
    <dbReference type="NCBI Taxonomy" id="449393"/>
    <lineage>
        <taxon>unclassified sequences</taxon>
        <taxon>metagenomes</taxon>
        <taxon>ecological metagenomes</taxon>
    </lineage>
</organism>
<protein>
    <submittedName>
        <fullName evidence="2">Unannotated protein</fullName>
    </submittedName>
</protein>
<dbReference type="InterPro" id="IPR007165">
    <property type="entry name" value="Phage_holin_4_2"/>
</dbReference>
<gene>
    <name evidence="2" type="ORF">UFOPK1433_00376</name>
</gene>
<proteinExistence type="predicted"/>
<evidence type="ECO:0000313" key="2">
    <source>
        <dbReference type="EMBL" id="CAB4538593.1"/>
    </source>
</evidence>
<feature type="transmembrane region" description="Helical" evidence="1">
    <location>
        <begin position="114"/>
        <end position="135"/>
    </location>
</feature>
<dbReference type="PANTHER" id="PTHR37309">
    <property type="entry name" value="SLR0284 PROTEIN"/>
    <property type="match status" value="1"/>
</dbReference>
<name>A0A6J6BJL0_9ZZZZ</name>
<dbReference type="AlphaFoldDB" id="A0A6J6BJL0"/>
<keyword evidence="1" id="KW-1133">Transmembrane helix</keyword>
<feature type="transmembrane region" description="Helical" evidence="1">
    <location>
        <begin position="67"/>
        <end position="94"/>
    </location>
</feature>
<dbReference type="EMBL" id="CAEZSN010000029">
    <property type="protein sequence ID" value="CAB4538593.1"/>
    <property type="molecule type" value="Genomic_DNA"/>
</dbReference>
<keyword evidence="1" id="KW-0812">Transmembrane</keyword>